<dbReference type="InParanoid" id="A0A2P6MR37"/>
<keyword evidence="2" id="KW-1185">Reference proteome</keyword>
<dbReference type="EMBL" id="MDYQ01000496">
    <property type="protein sequence ID" value="PRP74164.1"/>
    <property type="molecule type" value="Genomic_DNA"/>
</dbReference>
<organism evidence="1 2">
    <name type="scientific">Planoprotostelium fungivorum</name>
    <dbReference type="NCBI Taxonomy" id="1890364"/>
    <lineage>
        <taxon>Eukaryota</taxon>
        <taxon>Amoebozoa</taxon>
        <taxon>Evosea</taxon>
        <taxon>Variosea</taxon>
        <taxon>Cavosteliida</taxon>
        <taxon>Cavosteliaceae</taxon>
        <taxon>Planoprotostelium</taxon>
    </lineage>
</organism>
<evidence type="ECO:0000313" key="2">
    <source>
        <dbReference type="Proteomes" id="UP000241769"/>
    </source>
</evidence>
<dbReference type="Proteomes" id="UP000241769">
    <property type="component" value="Unassembled WGS sequence"/>
</dbReference>
<name>A0A2P6MR37_9EUKA</name>
<dbReference type="AlphaFoldDB" id="A0A2P6MR37"/>
<sequence>MTTETQDTRPTHKPLLASASMRHRLLSFSVSDFRPVCIKHALSTQKLTNVLQRMYKLMTGSKHSV</sequence>
<accession>A0A2P6MR37</accession>
<reference evidence="1 2" key="1">
    <citation type="journal article" date="2018" name="Genome Biol. Evol.">
        <title>Multiple Roots of Fruiting Body Formation in Amoebozoa.</title>
        <authorList>
            <person name="Hillmann F."/>
            <person name="Forbes G."/>
            <person name="Novohradska S."/>
            <person name="Ferling I."/>
            <person name="Riege K."/>
            <person name="Groth M."/>
            <person name="Westermann M."/>
            <person name="Marz M."/>
            <person name="Spaller T."/>
            <person name="Winckler T."/>
            <person name="Schaap P."/>
            <person name="Glockner G."/>
        </authorList>
    </citation>
    <scope>NUCLEOTIDE SEQUENCE [LARGE SCALE GENOMIC DNA]</scope>
    <source>
        <strain evidence="1 2">Jena</strain>
    </source>
</reference>
<gene>
    <name evidence="1" type="ORF">PROFUN_16331</name>
</gene>
<evidence type="ECO:0000313" key="1">
    <source>
        <dbReference type="EMBL" id="PRP74164.1"/>
    </source>
</evidence>
<comment type="caution">
    <text evidence="1">The sequence shown here is derived from an EMBL/GenBank/DDBJ whole genome shotgun (WGS) entry which is preliminary data.</text>
</comment>
<proteinExistence type="predicted"/>
<protein>
    <submittedName>
        <fullName evidence="1">Uncharacterized protein</fullName>
    </submittedName>
</protein>
<feature type="non-terminal residue" evidence="1">
    <location>
        <position position="65"/>
    </location>
</feature>